<evidence type="ECO:0000313" key="9">
    <source>
        <dbReference type="EMBL" id="ABQ07102.1"/>
    </source>
</evidence>
<evidence type="ECO:0000256" key="4">
    <source>
        <dbReference type="ARBA" id="ARBA00023136"/>
    </source>
</evidence>
<evidence type="ECO:0000313" key="10">
    <source>
        <dbReference type="Proteomes" id="UP000006694"/>
    </source>
</evidence>
<dbReference type="PROSITE" id="PS51257">
    <property type="entry name" value="PROKAR_LIPOPROTEIN"/>
    <property type="match status" value="1"/>
</dbReference>
<dbReference type="OrthoDB" id="5694214at2"/>
<dbReference type="InterPro" id="IPR011990">
    <property type="entry name" value="TPR-like_helical_dom_sf"/>
</dbReference>
<evidence type="ECO:0000256" key="3">
    <source>
        <dbReference type="ARBA" id="ARBA00022729"/>
    </source>
</evidence>
<dbReference type="KEGG" id="fjo:Fjoh_4094"/>
<dbReference type="Pfam" id="PF07980">
    <property type="entry name" value="SusD_RagB"/>
    <property type="match status" value="1"/>
</dbReference>
<comment type="similarity">
    <text evidence="2">Belongs to the SusD family.</text>
</comment>
<feature type="chain" id="PRO_5030164256" evidence="6">
    <location>
        <begin position="23"/>
        <end position="666"/>
    </location>
</feature>
<dbReference type="InterPro" id="IPR033985">
    <property type="entry name" value="SusD-like_N"/>
</dbReference>
<evidence type="ECO:0000259" key="8">
    <source>
        <dbReference type="Pfam" id="PF14322"/>
    </source>
</evidence>
<evidence type="ECO:0000256" key="6">
    <source>
        <dbReference type="SAM" id="SignalP"/>
    </source>
</evidence>
<sequence length="666" mass="74052">MKTKFNKYISLALLLIVGASCSDNFLEEKKQYNYFDDEFYQSEERVNWYVNNVYYDFFDAYKSPMGTVVGSFATTQASYTEEVGGISNNANDKSFINPNFTWENAADASAYYGTPLADAVKNEPYNRIRDCNSMLENIDIKGANLSQVFRNRIKGQMYYLRAIQYFDLMRTYGGVPIVTTVENATNNNPATQLPRAKVSEVVAQIVSDLDMAASLLPTAAEWGAAEYGRYTKGAALAQKSRVLLTYASPLFNKNWESPERWDAALKAGLEAETQLIAAGHNLYGASASDWAKMFYISDNSFNPEAITVRLLASGTTNLNSNNSWEKSIRLASQGGAAGSGVKAPKRMIDLFPMANGKRPTAANLYDPFLFFKDRDPRFYRTFAFSGSYWPYTNSVANTTTQPTVWAYRWSTPAANTFGFSMGNDVPSPAFVRKMSSPTVGNASNFQYSGTDIIDYRFAELLLNIAECYAALGQTNNTLAYLGRIRNRVGIPAANNYGIGTLGNKYEAIEACLYERRVELAYEGKRFWDIQRWMLYSNDAGTCSKLGLEPINGTQRVGNYLHYKIGNSAVNTDPLTSARASISVDPDAANFQAQITALAAFYTTNFELRSPPTPMDNIGGTATNINFRQNYYIQGLSQAVLAQNPWLKQTVGWKDANGASGTYDYQE</sequence>
<reference evidence="9 10" key="1">
    <citation type="journal article" date="2009" name="Appl. Environ. Microbiol.">
        <title>Novel features of the polysaccharide-digesting gliding bacterium Flavobacterium johnsoniae as revealed by genome sequence analysis.</title>
        <authorList>
            <person name="McBride M.J."/>
            <person name="Xie G."/>
            <person name="Martens E.C."/>
            <person name="Lapidus A."/>
            <person name="Henrissat B."/>
            <person name="Rhodes R.G."/>
            <person name="Goltsman E."/>
            <person name="Wang W."/>
            <person name="Xu J."/>
            <person name="Hunnicutt D.W."/>
            <person name="Staroscik A.M."/>
            <person name="Hoover T.R."/>
            <person name="Cheng Y.Q."/>
            <person name="Stein J.L."/>
        </authorList>
    </citation>
    <scope>NUCLEOTIDE SEQUENCE [LARGE SCALE GENOMIC DNA]</scope>
    <source>
        <strain evidence="10">ATCC 17061 / DSM 2064 / JCM 8514 / BCRC 14874 / CCUG 350202 / NBRC 14942 / NCIMB 11054 / UW101</strain>
    </source>
</reference>
<dbReference type="Proteomes" id="UP000006694">
    <property type="component" value="Chromosome"/>
</dbReference>
<keyword evidence="10" id="KW-1185">Reference proteome</keyword>
<dbReference type="HOGENOM" id="CLU_015553_0_3_10"/>
<comment type="subcellular location">
    <subcellularLocation>
        <location evidence="1">Cell outer membrane</location>
    </subcellularLocation>
</comment>
<accession>A5FCG9</accession>
<dbReference type="EMBL" id="CP000685">
    <property type="protein sequence ID" value="ABQ07102.1"/>
    <property type="molecule type" value="Genomic_DNA"/>
</dbReference>
<feature type="signal peptide" evidence="6">
    <location>
        <begin position="1"/>
        <end position="22"/>
    </location>
</feature>
<gene>
    <name evidence="9" type="ordered locus">Fjoh_4094</name>
</gene>
<feature type="domain" description="RagB/SusD" evidence="7">
    <location>
        <begin position="314"/>
        <end position="652"/>
    </location>
</feature>
<dbReference type="Gene3D" id="1.25.40.390">
    <property type="match status" value="1"/>
</dbReference>
<organism evidence="9 10">
    <name type="scientific">Flavobacterium johnsoniae (strain ATCC 17061 / DSM 2064 / JCM 8514 / BCRC 14874 / CCUG 350202 / NBRC 14942 / NCIMB 11054 / UW101)</name>
    <name type="common">Cytophaga johnsonae</name>
    <dbReference type="NCBI Taxonomy" id="376686"/>
    <lineage>
        <taxon>Bacteria</taxon>
        <taxon>Pseudomonadati</taxon>
        <taxon>Bacteroidota</taxon>
        <taxon>Flavobacteriia</taxon>
        <taxon>Flavobacteriales</taxon>
        <taxon>Flavobacteriaceae</taxon>
        <taxon>Flavobacterium</taxon>
    </lineage>
</organism>
<proteinExistence type="inferred from homology"/>
<keyword evidence="4" id="KW-0472">Membrane</keyword>
<evidence type="ECO:0000259" key="7">
    <source>
        <dbReference type="Pfam" id="PF07980"/>
    </source>
</evidence>
<evidence type="ECO:0000256" key="5">
    <source>
        <dbReference type="ARBA" id="ARBA00023237"/>
    </source>
</evidence>
<evidence type="ECO:0000256" key="1">
    <source>
        <dbReference type="ARBA" id="ARBA00004442"/>
    </source>
</evidence>
<dbReference type="SUPFAM" id="SSF48452">
    <property type="entry name" value="TPR-like"/>
    <property type="match status" value="1"/>
</dbReference>
<protein>
    <submittedName>
        <fullName evidence="9">RagB/SusD domain protein</fullName>
    </submittedName>
</protein>
<dbReference type="eggNOG" id="COG0614">
    <property type="taxonomic scope" value="Bacteria"/>
</dbReference>
<dbReference type="InterPro" id="IPR012944">
    <property type="entry name" value="SusD_RagB_dom"/>
</dbReference>
<name>A5FCG9_FLAJ1</name>
<feature type="domain" description="SusD-like N-terminal" evidence="8">
    <location>
        <begin position="25"/>
        <end position="244"/>
    </location>
</feature>
<dbReference type="AlphaFoldDB" id="A5FCG9"/>
<dbReference type="STRING" id="376686.Fjoh_4094"/>
<dbReference type="GO" id="GO:0009279">
    <property type="term" value="C:cell outer membrane"/>
    <property type="evidence" value="ECO:0007669"/>
    <property type="project" value="UniProtKB-SubCell"/>
</dbReference>
<dbReference type="GeneID" id="31767011"/>
<evidence type="ECO:0000256" key="2">
    <source>
        <dbReference type="ARBA" id="ARBA00006275"/>
    </source>
</evidence>
<keyword evidence="5" id="KW-0998">Cell outer membrane</keyword>
<dbReference type="Pfam" id="PF14322">
    <property type="entry name" value="SusD-like_3"/>
    <property type="match status" value="1"/>
</dbReference>
<dbReference type="RefSeq" id="WP_012026068.1">
    <property type="nucleotide sequence ID" value="NC_009441.1"/>
</dbReference>
<keyword evidence="3 6" id="KW-0732">Signal</keyword>